<organism evidence="2">
    <name type="scientific">Tanacetum cinerariifolium</name>
    <name type="common">Dalmatian daisy</name>
    <name type="synonym">Chrysanthemum cinerariifolium</name>
    <dbReference type="NCBI Taxonomy" id="118510"/>
    <lineage>
        <taxon>Eukaryota</taxon>
        <taxon>Viridiplantae</taxon>
        <taxon>Streptophyta</taxon>
        <taxon>Embryophyta</taxon>
        <taxon>Tracheophyta</taxon>
        <taxon>Spermatophyta</taxon>
        <taxon>Magnoliopsida</taxon>
        <taxon>eudicotyledons</taxon>
        <taxon>Gunneridae</taxon>
        <taxon>Pentapetalae</taxon>
        <taxon>asterids</taxon>
        <taxon>campanulids</taxon>
        <taxon>Asterales</taxon>
        <taxon>Asteraceae</taxon>
        <taxon>Asteroideae</taxon>
        <taxon>Anthemideae</taxon>
        <taxon>Anthemidinae</taxon>
        <taxon>Tanacetum</taxon>
    </lineage>
</organism>
<gene>
    <name evidence="2" type="ORF">Tci_928677</name>
</gene>
<protein>
    <submittedName>
        <fullName evidence="2">Uncharacterized protein</fullName>
    </submittedName>
</protein>
<feature type="compositionally biased region" description="Polar residues" evidence="1">
    <location>
        <begin position="26"/>
        <end position="49"/>
    </location>
</feature>
<accession>A0A699XFD2</accession>
<sequence>ELEKLKRQEKEANDAAESLRKEATHDIQNASTSSANLINTANTPLSTAGPSRAFTDGELTYPDPSKYALPNDPSMPHLEDIYASPSEGIF</sequence>
<feature type="region of interest" description="Disordered" evidence="1">
    <location>
        <begin position="1"/>
        <end position="90"/>
    </location>
</feature>
<proteinExistence type="predicted"/>
<reference evidence="2" key="1">
    <citation type="journal article" date="2019" name="Sci. Rep.">
        <title>Draft genome of Tanacetum cinerariifolium, the natural source of mosquito coil.</title>
        <authorList>
            <person name="Yamashiro T."/>
            <person name="Shiraishi A."/>
            <person name="Satake H."/>
            <person name="Nakayama K."/>
        </authorList>
    </citation>
    <scope>NUCLEOTIDE SEQUENCE</scope>
</reference>
<dbReference type="AlphaFoldDB" id="A0A699XFD2"/>
<evidence type="ECO:0000313" key="2">
    <source>
        <dbReference type="EMBL" id="GFD56708.1"/>
    </source>
</evidence>
<feature type="non-terminal residue" evidence="2">
    <location>
        <position position="90"/>
    </location>
</feature>
<feature type="compositionally biased region" description="Basic and acidic residues" evidence="1">
    <location>
        <begin position="1"/>
        <end position="25"/>
    </location>
</feature>
<evidence type="ECO:0000256" key="1">
    <source>
        <dbReference type="SAM" id="MobiDB-lite"/>
    </source>
</evidence>
<name>A0A699XFD2_TANCI</name>
<comment type="caution">
    <text evidence="2">The sequence shown here is derived from an EMBL/GenBank/DDBJ whole genome shotgun (WGS) entry which is preliminary data.</text>
</comment>
<feature type="non-terminal residue" evidence="2">
    <location>
        <position position="1"/>
    </location>
</feature>
<dbReference type="EMBL" id="BKCJ011832428">
    <property type="protein sequence ID" value="GFD56708.1"/>
    <property type="molecule type" value="Genomic_DNA"/>
</dbReference>